<evidence type="ECO:0000313" key="5">
    <source>
        <dbReference type="Proteomes" id="UP000015105"/>
    </source>
</evidence>
<sequence length="600" mass="67276">FVVPLTLDPQQDSICGFPSASPAGMVLLHGTSRPPDRPWKDAPHVEFRLYKDPIKMTRSYHSMMVHLKRLVIRESSNEIGGTNFITNKDSINTTRGNFNVHKIPQLPVHKEKYFVVVLYPPTDLGDEDVPMKDNKPIKLLHNFSSFYLIGFDYNEIWRVFNDATIIGISQAAKDMYVQKLPFAGNYNAIGQNYLELIVGFRGQCDTYNNLAGFGGTTTEGQLIRSLCRTIITVPESTRFYFLQQFNLRSFYSGNFYIVLDSPVQEDQDYKNLSFHLTSWDLYSTISKNGEDSFSITSVPGSGMYSFNDIMNFIALATNKDDVSVKRMLEHKGKKNHNNNDDHIDDNERGDQGQDSDEEDDGRLVEDNKEKTWFYQAPVLAYVPKRQNKVLIPELGFEIPPEAQRGTLSTVEGSDIRAVDELEALQDETKAEAVDQFFMKLRSLGSLEAASYRCGKGFIESRTSEHQAALSFLAEPTEELRESSMVGACSGGMKIIPHGSVGTVAITQGNSNEISAVLCRYSAPEEVAVAETAKEMVAEFMPKLLCGPDMVELAVDAECAQDWDPATVEDCHRPSSSHHHHHHDLDDGQHEYPLGRVGIEA</sequence>
<dbReference type="InterPro" id="IPR036041">
    <property type="entry name" value="Ribosome-inact_prot_sf"/>
</dbReference>
<reference evidence="4" key="5">
    <citation type="journal article" date="2021" name="G3 (Bethesda)">
        <title>Aegilops tauschii genome assembly Aet v5.0 features greater sequence contiguity and improved annotation.</title>
        <authorList>
            <person name="Wang L."/>
            <person name="Zhu T."/>
            <person name="Rodriguez J.C."/>
            <person name="Deal K.R."/>
            <person name="Dubcovsky J."/>
            <person name="McGuire P.E."/>
            <person name="Lux T."/>
            <person name="Spannagl M."/>
            <person name="Mayer K.F.X."/>
            <person name="Baldrich P."/>
            <person name="Meyers B.C."/>
            <person name="Huo N."/>
            <person name="Gu Y.Q."/>
            <person name="Zhou H."/>
            <person name="Devos K.M."/>
            <person name="Bennetzen J.L."/>
            <person name="Unver T."/>
            <person name="Budak H."/>
            <person name="Gulick P.J."/>
            <person name="Galiba G."/>
            <person name="Kalapos B."/>
            <person name="Nelson D.R."/>
            <person name="Li P."/>
            <person name="You F.M."/>
            <person name="Luo M.C."/>
            <person name="Dvorak J."/>
        </authorList>
    </citation>
    <scope>NUCLEOTIDE SEQUENCE [LARGE SCALE GENOMIC DNA]</scope>
    <source>
        <strain evidence="4">cv. AL8/78</strain>
    </source>
</reference>
<keyword evidence="1" id="KW-0378">Hydrolase</keyword>
<dbReference type="GO" id="GO:0006952">
    <property type="term" value="P:defense response"/>
    <property type="evidence" value="ECO:0007669"/>
    <property type="project" value="UniProtKB-KW"/>
</dbReference>
<dbReference type="STRING" id="200361.A0A452XL71"/>
<dbReference type="InterPro" id="IPR001574">
    <property type="entry name" value="Ribosome_inactivat_prot"/>
</dbReference>
<dbReference type="Proteomes" id="UP000015105">
    <property type="component" value="Chromosome 1D"/>
</dbReference>
<dbReference type="GO" id="GO:0005634">
    <property type="term" value="C:nucleus"/>
    <property type="evidence" value="ECO:0007669"/>
    <property type="project" value="TreeGrafter"/>
</dbReference>
<dbReference type="Gene3D" id="3.40.420.10">
    <property type="entry name" value="Ricin (A subunit), domain 1"/>
    <property type="match status" value="1"/>
</dbReference>
<organism evidence="4 5">
    <name type="scientific">Aegilops tauschii subsp. strangulata</name>
    <name type="common">Goatgrass</name>
    <dbReference type="NCBI Taxonomy" id="200361"/>
    <lineage>
        <taxon>Eukaryota</taxon>
        <taxon>Viridiplantae</taxon>
        <taxon>Streptophyta</taxon>
        <taxon>Embryophyta</taxon>
        <taxon>Tracheophyta</taxon>
        <taxon>Spermatophyta</taxon>
        <taxon>Magnoliopsida</taxon>
        <taxon>Liliopsida</taxon>
        <taxon>Poales</taxon>
        <taxon>Poaceae</taxon>
        <taxon>BOP clade</taxon>
        <taxon>Pooideae</taxon>
        <taxon>Triticodae</taxon>
        <taxon>Triticeae</taxon>
        <taxon>Triticinae</taxon>
        <taxon>Aegilops</taxon>
    </lineage>
</organism>
<feature type="domain" description="ZPR1 jelly-roll" evidence="3">
    <location>
        <begin position="388"/>
        <end position="445"/>
    </location>
</feature>
<dbReference type="GO" id="GO:0030598">
    <property type="term" value="F:rRNA N-glycosylase activity"/>
    <property type="evidence" value="ECO:0007669"/>
    <property type="project" value="UniProtKB-EC"/>
</dbReference>
<keyword evidence="1" id="KW-0611">Plant defense</keyword>
<keyword evidence="1" id="KW-0800">Toxin</keyword>
<dbReference type="Gene3D" id="2.60.120.1040">
    <property type="entry name" value="ZPR1, A/B domain"/>
    <property type="match status" value="1"/>
</dbReference>
<keyword evidence="5" id="KW-1185">Reference proteome</keyword>
<name>A0A452XL71_AEGTS</name>
<feature type="region of interest" description="Disordered" evidence="2">
    <location>
        <begin position="329"/>
        <end position="362"/>
    </location>
</feature>
<dbReference type="SUPFAM" id="SSF56371">
    <property type="entry name" value="Ribosome inactivating proteins (RIP)"/>
    <property type="match status" value="1"/>
</dbReference>
<reference evidence="4" key="3">
    <citation type="journal article" date="2017" name="Nature">
        <title>Genome sequence of the progenitor of the wheat D genome Aegilops tauschii.</title>
        <authorList>
            <person name="Luo M.C."/>
            <person name="Gu Y.Q."/>
            <person name="Puiu D."/>
            <person name="Wang H."/>
            <person name="Twardziok S.O."/>
            <person name="Deal K.R."/>
            <person name="Huo N."/>
            <person name="Zhu T."/>
            <person name="Wang L."/>
            <person name="Wang Y."/>
            <person name="McGuire P.E."/>
            <person name="Liu S."/>
            <person name="Long H."/>
            <person name="Ramasamy R.K."/>
            <person name="Rodriguez J.C."/>
            <person name="Van S.L."/>
            <person name="Yuan L."/>
            <person name="Wang Z."/>
            <person name="Xia Z."/>
            <person name="Xiao L."/>
            <person name="Anderson O.D."/>
            <person name="Ouyang S."/>
            <person name="Liang Y."/>
            <person name="Zimin A.V."/>
            <person name="Pertea G."/>
            <person name="Qi P."/>
            <person name="Bennetzen J.L."/>
            <person name="Dai X."/>
            <person name="Dawson M.W."/>
            <person name="Muller H.G."/>
            <person name="Kugler K."/>
            <person name="Rivarola-Duarte L."/>
            <person name="Spannagl M."/>
            <person name="Mayer K.F.X."/>
            <person name="Lu F.H."/>
            <person name="Bevan M.W."/>
            <person name="Leroy P."/>
            <person name="Li P."/>
            <person name="You F.M."/>
            <person name="Sun Q."/>
            <person name="Liu Z."/>
            <person name="Lyons E."/>
            <person name="Wicker T."/>
            <person name="Salzberg S.L."/>
            <person name="Devos K.M."/>
            <person name="Dvorak J."/>
        </authorList>
    </citation>
    <scope>NUCLEOTIDE SEQUENCE [LARGE SCALE GENOMIC DNA]</scope>
    <source>
        <strain evidence="4">cv. AL8/78</strain>
    </source>
</reference>
<proteinExistence type="inferred from homology"/>
<dbReference type="InterPro" id="IPR056180">
    <property type="entry name" value="ZPR1_jr_dom"/>
</dbReference>
<accession>A0A452XL71</accession>
<dbReference type="Pfam" id="PF22794">
    <property type="entry name" value="jr-ZPR1"/>
    <property type="match status" value="1"/>
</dbReference>
<reference evidence="4" key="4">
    <citation type="submission" date="2019-03" db="UniProtKB">
        <authorList>
            <consortium name="EnsemblPlants"/>
        </authorList>
    </citation>
    <scope>IDENTIFICATION</scope>
</reference>
<comment type="catalytic activity">
    <reaction evidence="1">
        <text>Endohydrolysis of the N-glycosidic bond at one specific adenosine on the 28S rRNA.</text>
        <dbReference type="EC" id="3.2.2.22"/>
    </reaction>
</comment>
<protein>
    <recommendedName>
        <fullName evidence="3">ZPR1 jelly-roll domain-containing protein</fullName>
    </recommendedName>
</protein>
<comment type="similarity">
    <text evidence="1">Belongs to the ribosome-inactivating protein family.</text>
</comment>
<feature type="region of interest" description="Disordered" evidence="2">
    <location>
        <begin position="569"/>
        <end position="593"/>
    </location>
</feature>
<dbReference type="PANTHER" id="PTHR10876:SF0">
    <property type="entry name" value="ZINC FINGER PROTEIN ZPR1"/>
    <property type="match status" value="1"/>
</dbReference>
<evidence type="ECO:0000256" key="1">
    <source>
        <dbReference type="RuleBase" id="RU004915"/>
    </source>
</evidence>
<evidence type="ECO:0000313" key="4">
    <source>
        <dbReference type="EnsemblPlants" id="AET1Gv20051700.1"/>
    </source>
</evidence>
<reference evidence="5" key="1">
    <citation type="journal article" date="2014" name="Science">
        <title>Ancient hybridizations among the ancestral genomes of bread wheat.</title>
        <authorList>
            <consortium name="International Wheat Genome Sequencing Consortium,"/>
            <person name="Marcussen T."/>
            <person name="Sandve S.R."/>
            <person name="Heier L."/>
            <person name="Spannagl M."/>
            <person name="Pfeifer M."/>
            <person name="Jakobsen K.S."/>
            <person name="Wulff B.B."/>
            <person name="Steuernagel B."/>
            <person name="Mayer K.F."/>
            <person name="Olsen O.A."/>
        </authorList>
    </citation>
    <scope>NUCLEOTIDE SEQUENCE [LARGE SCALE GENOMIC DNA]</scope>
    <source>
        <strain evidence="5">cv. AL8/78</strain>
    </source>
</reference>
<dbReference type="EnsemblPlants" id="AET1Gv20051700.1">
    <property type="protein sequence ID" value="AET1Gv20051700.1"/>
    <property type="gene ID" value="AET1Gv20051700"/>
</dbReference>
<dbReference type="Pfam" id="PF00161">
    <property type="entry name" value="RIP"/>
    <property type="match status" value="1"/>
</dbReference>
<dbReference type="InterPro" id="IPR016138">
    <property type="entry name" value="Ribosome_inactivat_prot_sub1"/>
</dbReference>
<dbReference type="AlphaFoldDB" id="A0A452XL71"/>
<dbReference type="GO" id="GO:0090729">
    <property type="term" value="F:toxin activity"/>
    <property type="evidence" value="ECO:0007669"/>
    <property type="project" value="UniProtKB-KW"/>
</dbReference>
<reference evidence="5" key="2">
    <citation type="journal article" date="2017" name="Nat. Plants">
        <title>The Aegilops tauschii genome reveals multiple impacts of transposons.</title>
        <authorList>
            <person name="Zhao G."/>
            <person name="Zou C."/>
            <person name="Li K."/>
            <person name="Wang K."/>
            <person name="Li T."/>
            <person name="Gao L."/>
            <person name="Zhang X."/>
            <person name="Wang H."/>
            <person name="Yang Z."/>
            <person name="Liu X."/>
            <person name="Jiang W."/>
            <person name="Mao L."/>
            <person name="Kong X."/>
            <person name="Jiao Y."/>
            <person name="Jia J."/>
        </authorList>
    </citation>
    <scope>NUCLEOTIDE SEQUENCE [LARGE SCALE GENOMIC DNA]</scope>
    <source>
        <strain evidence="5">cv. AL8/78</strain>
    </source>
</reference>
<dbReference type="GO" id="GO:0017148">
    <property type="term" value="P:negative regulation of translation"/>
    <property type="evidence" value="ECO:0007669"/>
    <property type="project" value="UniProtKB-KW"/>
</dbReference>
<evidence type="ECO:0000256" key="2">
    <source>
        <dbReference type="SAM" id="MobiDB-lite"/>
    </source>
</evidence>
<dbReference type="InterPro" id="IPR040141">
    <property type="entry name" value="ZPR1"/>
</dbReference>
<keyword evidence="1" id="KW-0652">Protein synthesis inhibitor</keyword>
<feature type="compositionally biased region" description="Basic and acidic residues" evidence="2">
    <location>
        <begin position="337"/>
        <end position="351"/>
    </location>
</feature>
<dbReference type="Gramene" id="AET1Gv20051700.1">
    <property type="protein sequence ID" value="AET1Gv20051700.1"/>
    <property type="gene ID" value="AET1Gv20051700"/>
</dbReference>
<dbReference type="PANTHER" id="PTHR10876">
    <property type="entry name" value="ZINC FINGER PROTEIN ZPR1"/>
    <property type="match status" value="1"/>
</dbReference>
<dbReference type="InterPro" id="IPR042451">
    <property type="entry name" value="ZPR1_A/B_dom"/>
</dbReference>
<evidence type="ECO:0000259" key="3">
    <source>
        <dbReference type="Pfam" id="PF22794"/>
    </source>
</evidence>